<keyword evidence="3" id="KW-1185">Reference proteome</keyword>
<dbReference type="EMBL" id="JBHSFN010000021">
    <property type="protein sequence ID" value="MFC4590228.1"/>
    <property type="molecule type" value="Genomic_DNA"/>
</dbReference>
<reference evidence="3" key="1">
    <citation type="journal article" date="2019" name="Int. J. Syst. Evol. Microbiol.">
        <title>The Global Catalogue of Microorganisms (GCM) 10K type strain sequencing project: providing services to taxonomists for standard genome sequencing and annotation.</title>
        <authorList>
            <consortium name="The Broad Institute Genomics Platform"/>
            <consortium name="The Broad Institute Genome Sequencing Center for Infectious Disease"/>
            <person name="Wu L."/>
            <person name="Ma J."/>
        </authorList>
    </citation>
    <scope>NUCLEOTIDE SEQUENCE [LARGE SCALE GENOMIC DNA]</scope>
    <source>
        <strain evidence="3">CCUG 49560</strain>
    </source>
</reference>
<comment type="caution">
    <text evidence="2">The sequence shown here is derived from an EMBL/GenBank/DDBJ whole genome shotgun (WGS) entry which is preliminary data.</text>
</comment>
<dbReference type="PROSITE" id="PS51318">
    <property type="entry name" value="TAT"/>
    <property type="match status" value="1"/>
</dbReference>
<dbReference type="Proteomes" id="UP001595891">
    <property type="component" value="Unassembled WGS sequence"/>
</dbReference>
<evidence type="ECO:0000313" key="2">
    <source>
        <dbReference type="EMBL" id="MFC4590228.1"/>
    </source>
</evidence>
<protein>
    <recommendedName>
        <fullName evidence="4">Twin-arginine translocation signal domain-containing protein</fullName>
    </recommendedName>
</protein>
<sequence length="89" mass="9350">MLTRRTFIALSGAALTAHAWQWMDAPTPTLAAVARDAGPVSEEVLALVESIVTGAQRLNEQQGSAAAAFVADQFACVAGLELQPTGKRR</sequence>
<feature type="chain" id="PRO_5047225006" description="Twin-arginine translocation signal domain-containing protein" evidence="1">
    <location>
        <begin position="20"/>
        <end position="89"/>
    </location>
</feature>
<proteinExistence type="predicted"/>
<keyword evidence="1" id="KW-0732">Signal</keyword>
<organism evidence="2 3">
    <name type="scientific">Sphaerisporangium corydalis</name>
    <dbReference type="NCBI Taxonomy" id="1441875"/>
    <lineage>
        <taxon>Bacteria</taxon>
        <taxon>Bacillati</taxon>
        <taxon>Actinomycetota</taxon>
        <taxon>Actinomycetes</taxon>
        <taxon>Streptosporangiales</taxon>
        <taxon>Streptosporangiaceae</taxon>
        <taxon>Sphaerisporangium</taxon>
    </lineage>
</organism>
<evidence type="ECO:0000256" key="1">
    <source>
        <dbReference type="SAM" id="SignalP"/>
    </source>
</evidence>
<evidence type="ECO:0000313" key="3">
    <source>
        <dbReference type="Proteomes" id="UP001595891"/>
    </source>
</evidence>
<accession>A0ABV9EM57</accession>
<name>A0ABV9EM57_9ACTN</name>
<dbReference type="InterPro" id="IPR006311">
    <property type="entry name" value="TAT_signal"/>
</dbReference>
<feature type="signal peptide" evidence="1">
    <location>
        <begin position="1"/>
        <end position="19"/>
    </location>
</feature>
<dbReference type="RefSeq" id="WP_262843201.1">
    <property type="nucleotide sequence ID" value="NZ_JANZYP010000016.1"/>
</dbReference>
<gene>
    <name evidence="2" type="ORF">ACFO8L_29335</name>
</gene>
<evidence type="ECO:0008006" key="4">
    <source>
        <dbReference type="Google" id="ProtNLM"/>
    </source>
</evidence>